<dbReference type="GO" id="GO:0070593">
    <property type="term" value="P:dendrite self-avoidance"/>
    <property type="evidence" value="ECO:0007669"/>
    <property type="project" value="TreeGrafter"/>
</dbReference>
<dbReference type="GO" id="GO:0007411">
    <property type="term" value="P:axon guidance"/>
    <property type="evidence" value="ECO:0007669"/>
    <property type="project" value="TreeGrafter"/>
</dbReference>
<dbReference type="STRING" id="303518.ENSPNYP00000000046"/>
<keyword evidence="3" id="KW-0597">Phosphoprotein</keyword>
<evidence type="ECO:0000256" key="4">
    <source>
        <dbReference type="ARBA" id="ARBA00022729"/>
    </source>
</evidence>
<protein>
    <submittedName>
        <fullName evidence="11">Myotilin-like</fullName>
    </submittedName>
</protein>
<evidence type="ECO:0000256" key="5">
    <source>
        <dbReference type="ARBA" id="ARBA00022737"/>
    </source>
</evidence>
<dbReference type="Gene3D" id="2.60.40.10">
    <property type="entry name" value="Immunoglobulins"/>
    <property type="match status" value="3"/>
</dbReference>
<evidence type="ECO:0000256" key="6">
    <source>
        <dbReference type="ARBA" id="ARBA00023157"/>
    </source>
</evidence>
<dbReference type="GO" id="GO:0030424">
    <property type="term" value="C:axon"/>
    <property type="evidence" value="ECO:0007669"/>
    <property type="project" value="TreeGrafter"/>
</dbReference>
<evidence type="ECO:0000313" key="11">
    <source>
        <dbReference type="Ensembl" id="ENSPNYP00000000046.1"/>
    </source>
</evidence>
<evidence type="ECO:0000259" key="10">
    <source>
        <dbReference type="PROSITE" id="PS50835"/>
    </source>
</evidence>
<dbReference type="Pfam" id="PF07679">
    <property type="entry name" value="I-set"/>
    <property type="match status" value="3"/>
</dbReference>
<dbReference type="GO" id="GO:0098632">
    <property type="term" value="F:cell-cell adhesion mediator activity"/>
    <property type="evidence" value="ECO:0007669"/>
    <property type="project" value="TreeGrafter"/>
</dbReference>
<dbReference type="GO" id="GO:0007156">
    <property type="term" value="P:homophilic cell adhesion via plasma membrane adhesion molecules"/>
    <property type="evidence" value="ECO:0007669"/>
    <property type="project" value="TreeGrafter"/>
</dbReference>
<dbReference type="AlphaFoldDB" id="A0A3B4ESB0"/>
<dbReference type="GO" id="GO:0030018">
    <property type="term" value="C:Z disc"/>
    <property type="evidence" value="ECO:0007669"/>
    <property type="project" value="UniProtKB-SubCell"/>
</dbReference>
<evidence type="ECO:0000256" key="8">
    <source>
        <dbReference type="ARBA" id="ARBA00023319"/>
    </source>
</evidence>
<evidence type="ECO:0000256" key="1">
    <source>
        <dbReference type="ARBA" id="ARBA00004216"/>
    </source>
</evidence>
<dbReference type="InterPro" id="IPR013783">
    <property type="entry name" value="Ig-like_fold"/>
</dbReference>
<dbReference type="PANTHER" id="PTHR10075:SF23">
    <property type="entry name" value="MYOTILIN"/>
    <property type="match status" value="1"/>
</dbReference>
<dbReference type="InterPro" id="IPR003599">
    <property type="entry name" value="Ig_sub"/>
</dbReference>
<dbReference type="PROSITE" id="PS51450">
    <property type="entry name" value="LRR"/>
    <property type="match status" value="1"/>
</dbReference>
<dbReference type="GO" id="GO:0007519">
    <property type="term" value="P:skeletal muscle tissue development"/>
    <property type="evidence" value="ECO:0007669"/>
    <property type="project" value="Ensembl"/>
</dbReference>
<dbReference type="GO" id="GO:0030239">
    <property type="term" value="P:myofibril assembly"/>
    <property type="evidence" value="ECO:0007669"/>
    <property type="project" value="Ensembl"/>
</dbReference>
<dbReference type="GeneTree" id="ENSGT00940000159795"/>
<dbReference type="GO" id="GO:0060047">
    <property type="term" value="P:heart contraction"/>
    <property type="evidence" value="ECO:0007669"/>
    <property type="project" value="Ensembl"/>
</dbReference>
<dbReference type="SMART" id="SM00408">
    <property type="entry name" value="IGc2"/>
    <property type="match status" value="2"/>
</dbReference>
<dbReference type="PROSITE" id="PS50835">
    <property type="entry name" value="IG_LIKE"/>
    <property type="match status" value="3"/>
</dbReference>
<reference evidence="11" key="1">
    <citation type="submission" date="2023-09" db="UniProtKB">
        <authorList>
            <consortium name="Ensembl"/>
        </authorList>
    </citation>
    <scope>IDENTIFICATION</scope>
</reference>
<dbReference type="FunFam" id="2.60.40.10:FF:001108">
    <property type="entry name" value="palladin isoform X2"/>
    <property type="match status" value="1"/>
</dbReference>
<dbReference type="GO" id="GO:0005886">
    <property type="term" value="C:plasma membrane"/>
    <property type="evidence" value="ECO:0007669"/>
    <property type="project" value="TreeGrafter"/>
</dbReference>
<dbReference type="Ensembl" id="ENSPNYT00000000048.1">
    <property type="protein sequence ID" value="ENSPNYP00000000046.1"/>
    <property type="gene ID" value="ENSPNYG00000000038.1"/>
</dbReference>
<keyword evidence="6" id="KW-1015">Disulfide bond</keyword>
<dbReference type="FunFam" id="2.60.40.10:FF:000702">
    <property type="entry name" value="Myotilin"/>
    <property type="match status" value="1"/>
</dbReference>
<accession>A0A3B4ESB0</accession>
<evidence type="ECO:0000256" key="3">
    <source>
        <dbReference type="ARBA" id="ARBA00022553"/>
    </source>
</evidence>
<dbReference type="SUPFAM" id="SSF48726">
    <property type="entry name" value="Immunoglobulin"/>
    <property type="match status" value="3"/>
</dbReference>
<organism evidence="11">
    <name type="scientific">Pundamilia nyererei</name>
    <dbReference type="NCBI Taxonomy" id="303518"/>
    <lineage>
        <taxon>Eukaryota</taxon>
        <taxon>Metazoa</taxon>
        <taxon>Chordata</taxon>
        <taxon>Craniata</taxon>
        <taxon>Vertebrata</taxon>
        <taxon>Euteleostomi</taxon>
        <taxon>Actinopterygii</taxon>
        <taxon>Neopterygii</taxon>
        <taxon>Teleostei</taxon>
        <taxon>Neoteleostei</taxon>
        <taxon>Acanthomorphata</taxon>
        <taxon>Ovalentaria</taxon>
        <taxon>Cichlomorphae</taxon>
        <taxon>Cichliformes</taxon>
        <taxon>Cichlidae</taxon>
        <taxon>African cichlids</taxon>
        <taxon>Pseudocrenilabrinae</taxon>
        <taxon>Haplochromini</taxon>
        <taxon>Pundamilia</taxon>
    </lineage>
</organism>
<comment type="similarity">
    <text evidence="9">Belongs to the myotilin/palladin family.</text>
</comment>
<dbReference type="InterPro" id="IPR036179">
    <property type="entry name" value="Ig-like_dom_sf"/>
</dbReference>
<feature type="domain" description="Ig-like" evidence="10">
    <location>
        <begin position="11"/>
        <end position="81"/>
    </location>
</feature>
<dbReference type="GO" id="GO:0007626">
    <property type="term" value="P:locomotory behavior"/>
    <property type="evidence" value="ECO:0007669"/>
    <property type="project" value="Ensembl"/>
</dbReference>
<dbReference type="InterPro" id="IPR001611">
    <property type="entry name" value="Leu-rich_rpt"/>
</dbReference>
<evidence type="ECO:0000256" key="9">
    <source>
        <dbReference type="ARBA" id="ARBA00061540"/>
    </source>
</evidence>
<feature type="domain" description="Ig-like" evidence="10">
    <location>
        <begin position="387"/>
        <end position="477"/>
    </location>
</feature>
<evidence type="ECO:0000256" key="2">
    <source>
        <dbReference type="ARBA" id="ARBA00022490"/>
    </source>
</evidence>
<evidence type="ECO:0000256" key="7">
    <source>
        <dbReference type="ARBA" id="ARBA00023203"/>
    </source>
</evidence>
<feature type="domain" description="Ig-like" evidence="10">
    <location>
        <begin position="288"/>
        <end position="377"/>
    </location>
</feature>
<keyword evidence="8" id="KW-0393">Immunoglobulin domain</keyword>
<keyword evidence="2" id="KW-0963">Cytoplasm</keyword>
<dbReference type="PANTHER" id="PTHR10075">
    <property type="entry name" value="BASIGIN RELATED"/>
    <property type="match status" value="1"/>
</dbReference>
<dbReference type="InterPro" id="IPR003598">
    <property type="entry name" value="Ig_sub2"/>
</dbReference>
<comment type="subcellular location">
    <subcellularLocation>
        <location evidence="1">Cytoplasm</location>
        <location evidence="1">Myofibril</location>
        <location evidence="1">Sarcomere</location>
        <location evidence="1">Z line</location>
    </subcellularLocation>
</comment>
<dbReference type="SMART" id="SM00409">
    <property type="entry name" value="IG"/>
    <property type="match status" value="2"/>
</dbReference>
<sequence length="526" mass="59433">QNNQKPYSYEPVVIPSLDHGHHCSLCQCLHDVSTVKGQLVVLECRLRGTPPLQVMWYREDEQILDSDDFRILRKSECFHTCSDFPKSCTFPPSAFNYERPRHFIQSQPAFQAPSYDSVLKEAQENQNNSQQNLNSAQKSPNVLETQIQTKAMSTQSQSFSQSASKSLSETQSQLQSLSLSHNQYHSLPPSFLLHSLPKPILKKAIAPRPSSARSTDEDIQGSKDALIQDLEKKLRSKEARRRNSQVRSLKQEKNENKVVKLYTLPQHHSRTDERGNEGLAIQEKCYAPRFLQVPPDLTVEEGRFCRLDFKVGGLPTPDVSWYLDGKAIRPDDYHKMLVCEKGMHSFIIEIVTVHHAGVYECVARNRAGESRFTMRLNVIAQEALRPPTFVQKMVNSRALEGDTIRLECKVDASPPPQLFWKKDKDMLRIDPNRMSLYQDGSGRQCLLIERVMKSDAGWYTLSAINEAGMSTCNARLDVGTRTTPAMKTAPAGSKTLKLLSSLSHIPALTVESPAQHTAPLYESEEL</sequence>
<dbReference type="InterPro" id="IPR013098">
    <property type="entry name" value="Ig_I-set"/>
</dbReference>
<name>A0A3B4ESB0_9CICH</name>
<dbReference type="GO" id="GO:0003779">
    <property type="term" value="F:actin binding"/>
    <property type="evidence" value="ECO:0007669"/>
    <property type="project" value="UniProtKB-KW"/>
</dbReference>
<proteinExistence type="inferred from homology"/>
<keyword evidence="4" id="KW-0732">Signal</keyword>
<keyword evidence="7" id="KW-0009">Actin-binding</keyword>
<dbReference type="InterPro" id="IPR007110">
    <property type="entry name" value="Ig-like_dom"/>
</dbReference>
<keyword evidence="5" id="KW-0677">Repeat</keyword>